<proteinExistence type="predicted"/>
<comment type="caution">
    <text evidence="3">The sequence shown here is derived from an EMBL/GenBank/DDBJ whole genome shotgun (WGS) entry which is preliminary data.</text>
</comment>
<evidence type="ECO:0008006" key="5">
    <source>
        <dbReference type="Google" id="ProtNLM"/>
    </source>
</evidence>
<sequence>MRNGKIKTWSIMMSALGIVSIASGVALAQVGNPTFTDNPSPFPYVHTGVGGSGTQLTGGQLITFQGTMGSGNFFQQEFVNIDPDGPGGAGPEAAIHTMLEGASTGKAFVQESFVLLSGQRPPTIQNNTPSPIVPPPGHTQISFRQSVKDNGFSTTASLDPGQDIHIHQQNASPDPVNGQSGGLTFSNVDILPNRTGPNGPQEGSDPSCGTTATFCTTIDQQVRVTEGATVIFTQDMDFTTGGLPTIVQGP</sequence>
<evidence type="ECO:0000313" key="3">
    <source>
        <dbReference type="EMBL" id="NKE70891.1"/>
    </source>
</evidence>
<name>A0A7X6DPB4_9BACT</name>
<evidence type="ECO:0000256" key="1">
    <source>
        <dbReference type="SAM" id="MobiDB-lite"/>
    </source>
</evidence>
<dbReference type="AlphaFoldDB" id="A0A7X6DPB4"/>
<keyword evidence="4" id="KW-1185">Reference proteome</keyword>
<evidence type="ECO:0000256" key="2">
    <source>
        <dbReference type="SAM" id="SignalP"/>
    </source>
</evidence>
<feature type="chain" id="PRO_5031519485" description="CHRD domain-containing protein" evidence="2">
    <location>
        <begin position="29"/>
        <end position="250"/>
    </location>
</feature>
<dbReference type="RefSeq" id="WP_168059121.1">
    <property type="nucleotide sequence ID" value="NZ_VTOW01000001.1"/>
</dbReference>
<feature type="region of interest" description="Disordered" evidence="1">
    <location>
        <begin position="165"/>
        <end position="208"/>
    </location>
</feature>
<accession>A0A7X6DPB4</accession>
<evidence type="ECO:0000313" key="4">
    <source>
        <dbReference type="Proteomes" id="UP000534783"/>
    </source>
</evidence>
<feature type="signal peptide" evidence="2">
    <location>
        <begin position="1"/>
        <end position="28"/>
    </location>
</feature>
<dbReference type="EMBL" id="VTOW01000001">
    <property type="protein sequence ID" value="NKE70891.1"/>
    <property type="molecule type" value="Genomic_DNA"/>
</dbReference>
<protein>
    <recommendedName>
        <fullName evidence="5">CHRD domain-containing protein</fullName>
    </recommendedName>
</protein>
<reference evidence="3 4" key="1">
    <citation type="journal article" date="2020" name="Nature">
        <title>Bacterial chemolithoautotrophy via manganese oxidation.</title>
        <authorList>
            <person name="Yu H."/>
            <person name="Leadbetter J.R."/>
        </authorList>
    </citation>
    <scope>NUCLEOTIDE SEQUENCE [LARGE SCALE GENOMIC DNA]</scope>
    <source>
        <strain evidence="3 4">Mn-1</strain>
    </source>
</reference>
<dbReference type="Proteomes" id="UP000534783">
    <property type="component" value="Unassembled WGS sequence"/>
</dbReference>
<gene>
    <name evidence="3" type="ORF">MNODULE_09085</name>
</gene>
<keyword evidence="2" id="KW-0732">Signal</keyword>
<organism evidence="3 4">
    <name type="scientific">Candidatus Manganitrophus noduliformans</name>
    <dbReference type="NCBI Taxonomy" id="2606439"/>
    <lineage>
        <taxon>Bacteria</taxon>
        <taxon>Pseudomonadati</taxon>
        <taxon>Nitrospirota</taxon>
        <taxon>Nitrospiria</taxon>
        <taxon>Candidatus Troglogloeales</taxon>
        <taxon>Candidatus Manganitrophaceae</taxon>
        <taxon>Candidatus Manganitrophus</taxon>
    </lineage>
</organism>